<proteinExistence type="predicted"/>
<organism evidence="1 2">
    <name type="scientific">Paracoccus nototheniae</name>
    <dbReference type="NCBI Taxonomy" id="2489002"/>
    <lineage>
        <taxon>Bacteria</taxon>
        <taxon>Pseudomonadati</taxon>
        <taxon>Pseudomonadota</taxon>
        <taxon>Alphaproteobacteria</taxon>
        <taxon>Rhodobacterales</taxon>
        <taxon>Paracoccaceae</taxon>
        <taxon>Paracoccus</taxon>
    </lineage>
</organism>
<evidence type="ECO:0000313" key="2">
    <source>
        <dbReference type="Proteomes" id="UP001597302"/>
    </source>
</evidence>
<name>A0ABW4DRZ8_9RHOB</name>
<dbReference type="RefSeq" id="WP_131574323.1">
    <property type="nucleotide sequence ID" value="NZ_CBCSAJ010000022.1"/>
</dbReference>
<sequence>MIILHAQPDQQVSALPPDMARGGDLIVLAGAVTAFDGLDLPRPAGAVGGDVLRLTLLQPQPSAHALLAECAALFAAVLARHSGPLSYRRAGQAPLASASLPSASVSPASIPAGPPVCWRSDASGAVTAFRLAPAVAASPLLATVTRDLCRADLTDDRRFAFLAAAFAGA</sequence>
<reference evidence="2" key="1">
    <citation type="journal article" date="2019" name="Int. J. Syst. Evol. Microbiol.">
        <title>The Global Catalogue of Microorganisms (GCM) 10K type strain sequencing project: providing services to taxonomists for standard genome sequencing and annotation.</title>
        <authorList>
            <consortium name="The Broad Institute Genomics Platform"/>
            <consortium name="The Broad Institute Genome Sequencing Center for Infectious Disease"/>
            <person name="Wu L."/>
            <person name="Ma J."/>
        </authorList>
    </citation>
    <scope>NUCLEOTIDE SEQUENCE [LARGE SCALE GENOMIC DNA]</scope>
    <source>
        <strain evidence="2">CCM 8875</strain>
    </source>
</reference>
<comment type="caution">
    <text evidence="1">The sequence shown here is derived from an EMBL/GenBank/DDBJ whole genome shotgun (WGS) entry which is preliminary data.</text>
</comment>
<keyword evidence="2" id="KW-1185">Reference proteome</keyword>
<dbReference type="EMBL" id="JBHTOQ010000003">
    <property type="protein sequence ID" value="MFD1479939.1"/>
    <property type="molecule type" value="Genomic_DNA"/>
</dbReference>
<gene>
    <name evidence="1" type="ORF">ACFQ5P_01395</name>
</gene>
<protein>
    <submittedName>
        <fullName evidence="1">Uncharacterized protein</fullName>
    </submittedName>
</protein>
<evidence type="ECO:0000313" key="1">
    <source>
        <dbReference type="EMBL" id="MFD1479939.1"/>
    </source>
</evidence>
<accession>A0ABW4DRZ8</accession>
<dbReference type="Proteomes" id="UP001597302">
    <property type="component" value="Unassembled WGS sequence"/>
</dbReference>